<evidence type="ECO:0000256" key="4">
    <source>
        <dbReference type="SAM" id="MobiDB-lite"/>
    </source>
</evidence>
<feature type="compositionally biased region" description="Basic and acidic residues" evidence="4">
    <location>
        <begin position="1"/>
        <end position="24"/>
    </location>
</feature>
<dbReference type="PANTHER" id="PTHR40137">
    <property type="entry name" value="PROTEIN GVPK 1"/>
    <property type="match status" value="1"/>
</dbReference>
<gene>
    <name evidence="5" type="ORF">SAMN05216259_11483</name>
</gene>
<accession>A0A1H0NIN0</accession>
<dbReference type="Proteomes" id="UP000199341">
    <property type="component" value="Unassembled WGS sequence"/>
</dbReference>
<dbReference type="EMBL" id="FNIE01000014">
    <property type="protein sequence ID" value="SDO92627.1"/>
    <property type="molecule type" value="Genomic_DNA"/>
</dbReference>
<evidence type="ECO:0000256" key="3">
    <source>
        <dbReference type="ARBA" id="ARBA00035659"/>
    </source>
</evidence>
<evidence type="ECO:0000256" key="1">
    <source>
        <dbReference type="ARBA" id="ARBA00022987"/>
    </source>
</evidence>
<dbReference type="InterPro" id="IPR007805">
    <property type="entry name" value="GvpK"/>
</dbReference>
<comment type="subcellular location">
    <subcellularLocation>
        <location evidence="2">Gas vesicle</location>
    </subcellularLocation>
</comment>
<feature type="compositionally biased region" description="Basic and acidic residues" evidence="4">
    <location>
        <begin position="66"/>
        <end position="80"/>
    </location>
</feature>
<name>A0A1H0NIN0_9ACTN</name>
<dbReference type="GO" id="GO:0031411">
    <property type="term" value="C:gas vesicle"/>
    <property type="evidence" value="ECO:0007669"/>
    <property type="project" value="UniProtKB-SubCell"/>
</dbReference>
<protein>
    <submittedName>
        <fullName evidence="5">Gas vesicle protein K</fullName>
    </submittedName>
</protein>
<reference evidence="5 6" key="1">
    <citation type="submission" date="2016-10" db="EMBL/GenBank/DDBJ databases">
        <authorList>
            <person name="de Groot N.N."/>
        </authorList>
    </citation>
    <scope>NUCLEOTIDE SEQUENCE [LARGE SCALE GENOMIC DNA]</scope>
    <source>
        <strain evidence="5 6">CGMCC 4.2022</strain>
    </source>
</reference>
<proteinExistence type="inferred from homology"/>
<dbReference type="STRING" id="310781.SAMN05216259_11483"/>
<evidence type="ECO:0000313" key="5">
    <source>
        <dbReference type="EMBL" id="SDO92627.1"/>
    </source>
</evidence>
<dbReference type="AlphaFoldDB" id="A0A1H0NIN0"/>
<feature type="region of interest" description="Disordered" evidence="4">
    <location>
        <begin position="1"/>
        <end position="80"/>
    </location>
</feature>
<organism evidence="5 6">
    <name type="scientific">Actinacidiphila guanduensis</name>
    <dbReference type="NCBI Taxonomy" id="310781"/>
    <lineage>
        <taxon>Bacteria</taxon>
        <taxon>Bacillati</taxon>
        <taxon>Actinomycetota</taxon>
        <taxon>Actinomycetes</taxon>
        <taxon>Kitasatosporales</taxon>
        <taxon>Streptomycetaceae</taxon>
        <taxon>Actinacidiphila</taxon>
    </lineage>
</organism>
<evidence type="ECO:0000256" key="2">
    <source>
        <dbReference type="ARBA" id="ARBA00035108"/>
    </source>
</evidence>
<sequence>MTDDGREARRERGGRGPGQERDGRGPGPEQPPEPRGGAADPAERWNELADAADRAFRLLPAPPEDDSAKGRPDRPARRVVADPDTVERDLVRLVLTLVELLRQLMERQALRRVDAGDLSEEQEERLGTTLMLLHDRMTTLCARYDLTMEDLNLDLGPLGPLLPPEP</sequence>
<evidence type="ECO:0000313" key="6">
    <source>
        <dbReference type="Proteomes" id="UP000199341"/>
    </source>
</evidence>
<keyword evidence="1" id="KW-0304">Gas vesicle</keyword>
<dbReference type="RefSeq" id="WP_093787276.1">
    <property type="nucleotide sequence ID" value="NZ_FNIE01000014.1"/>
</dbReference>
<dbReference type="GO" id="GO:0031412">
    <property type="term" value="P:gas vesicle organization"/>
    <property type="evidence" value="ECO:0007669"/>
    <property type="project" value="InterPro"/>
</dbReference>
<keyword evidence="6" id="KW-1185">Reference proteome</keyword>
<feature type="compositionally biased region" description="Basic and acidic residues" evidence="4">
    <location>
        <begin position="41"/>
        <end position="56"/>
    </location>
</feature>
<dbReference type="Pfam" id="PF05121">
    <property type="entry name" value="GvpK"/>
    <property type="match status" value="1"/>
</dbReference>
<dbReference type="PANTHER" id="PTHR40137:SF2">
    <property type="entry name" value="PROTEIN GVPK 1"/>
    <property type="match status" value="1"/>
</dbReference>
<comment type="similarity">
    <text evidence="3">Belongs to the gas vesicle GvpK family.</text>
</comment>
<dbReference type="OrthoDB" id="5772958at2"/>